<dbReference type="PANTHER" id="PTHR35007:SF3">
    <property type="entry name" value="POSSIBLE CONSERVED ALANINE RICH MEMBRANE PROTEIN"/>
    <property type="match status" value="1"/>
</dbReference>
<evidence type="ECO:0000256" key="6">
    <source>
        <dbReference type="SAM" id="Phobius"/>
    </source>
</evidence>
<proteinExistence type="predicted"/>
<evidence type="ECO:0000313" key="9">
    <source>
        <dbReference type="Proteomes" id="UP000477722"/>
    </source>
</evidence>
<feature type="domain" description="Type II secretion system protein GspF" evidence="7">
    <location>
        <begin position="135"/>
        <end position="256"/>
    </location>
</feature>
<evidence type="ECO:0000313" key="8">
    <source>
        <dbReference type="EMBL" id="NGO67122.1"/>
    </source>
</evidence>
<dbReference type="AlphaFoldDB" id="A0A6G4WQL5"/>
<dbReference type="EMBL" id="JAAKZZ010000009">
    <property type="protein sequence ID" value="NGO67122.1"/>
    <property type="molecule type" value="Genomic_DNA"/>
</dbReference>
<reference evidence="8 9" key="1">
    <citation type="submission" date="2020-02" db="EMBL/GenBank/DDBJ databases">
        <title>Whole-genome analyses of novel actinobacteria.</title>
        <authorList>
            <person name="Sahin N."/>
            <person name="Tatar D."/>
        </authorList>
    </citation>
    <scope>NUCLEOTIDE SEQUENCE [LARGE SCALE GENOMIC DNA]</scope>
    <source>
        <strain evidence="8 9">SB3404</strain>
    </source>
</reference>
<organism evidence="8 9">
    <name type="scientific">Streptomyces boncukensis</name>
    <dbReference type="NCBI Taxonomy" id="2711219"/>
    <lineage>
        <taxon>Bacteria</taxon>
        <taxon>Bacillati</taxon>
        <taxon>Actinomycetota</taxon>
        <taxon>Actinomycetes</taxon>
        <taxon>Kitasatosporales</taxon>
        <taxon>Streptomycetaceae</taxon>
        <taxon>Streptomyces</taxon>
    </lineage>
</organism>
<keyword evidence="4 6" id="KW-1133">Transmembrane helix</keyword>
<keyword evidence="9" id="KW-1185">Reference proteome</keyword>
<dbReference type="InterPro" id="IPR018076">
    <property type="entry name" value="T2SS_GspF_dom"/>
</dbReference>
<dbReference type="Pfam" id="PF00482">
    <property type="entry name" value="T2SSF"/>
    <property type="match status" value="1"/>
</dbReference>
<keyword evidence="5 6" id="KW-0472">Membrane</keyword>
<keyword evidence="3 6" id="KW-0812">Transmembrane</keyword>
<dbReference type="GO" id="GO:0005886">
    <property type="term" value="C:plasma membrane"/>
    <property type="evidence" value="ECO:0007669"/>
    <property type="project" value="UniProtKB-SubCell"/>
</dbReference>
<evidence type="ECO:0000256" key="5">
    <source>
        <dbReference type="ARBA" id="ARBA00023136"/>
    </source>
</evidence>
<feature type="transmembrane region" description="Helical" evidence="6">
    <location>
        <begin position="235"/>
        <end position="261"/>
    </location>
</feature>
<keyword evidence="2" id="KW-1003">Cell membrane</keyword>
<evidence type="ECO:0000256" key="4">
    <source>
        <dbReference type="ARBA" id="ARBA00022989"/>
    </source>
</evidence>
<feature type="transmembrane region" description="Helical" evidence="6">
    <location>
        <begin position="12"/>
        <end position="32"/>
    </location>
</feature>
<name>A0A6G4WQL5_9ACTN</name>
<dbReference type="PANTHER" id="PTHR35007">
    <property type="entry name" value="INTEGRAL MEMBRANE PROTEIN-RELATED"/>
    <property type="match status" value="1"/>
</dbReference>
<evidence type="ECO:0000259" key="7">
    <source>
        <dbReference type="Pfam" id="PF00482"/>
    </source>
</evidence>
<protein>
    <submittedName>
        <fullName evidence="8">Type II secretion system F family protein</fullName>
    </submittedName>
</protein>
<accession>A0A6G4WQL5</accession>
<comment type="subcellular location">
    <subcellularLocation>
        <location evidence="1">Cell membrane</location>
        <topology evidence="1">Multi-pass membrane protein</topology>
    </subcellularLocation>
</comment>
<evidence type="ECO:0000256" key="1">
    <source>
        <dbReference type="ARBA" id="ARBA00004651"/>
    </source>
</evidence>
<evidence type="ECO:0000256" key="3">
    <source>
        <dbReference type="ARBA" id="ARBA00022692"/>
    </source>
</evidence>
<evidence type="ECO:0000256" key="2">
    <source>
        <dbReference type="ARBA" id="ARBA00022475"/>
    </source>
</evidence>
<comment type="caution">
    <text evidence="8">The sequence shown here is derived from an EMBL/GenBank/DDBJ whole genome shotgun (WGS) entry which is preliminary data.</text>
</comment>
<sequence>MSALEPDVFPRLWTAVSLLAGAGCLAAAVLGWSRDRAVRRRVTAVLGAPDPPESRRWARLMARCRMLPLKEGAGALGATAFAMAMVGTPWGWPLGAGGAYAAWRWLRARTAAEARDGGAAAERRAAEAQLPLTAELMAACLTAGAEPGQAAEAVGRSVGGPLGVRLARVATELRLGGDPSTVWGRFGTCPGSVGFARCMERAATAGVPAAEAVTRLADELRRRRARCAIARARRAAVLVTGPLGLCFLPAFLAIGVLPVVLGLARPLW</sequence>
<gene>
    <name evidence="8" type="ORF">G5C65_01830</name>
</gene>
<dbReference type="Proteomes" id="UP000477722">
    <property type="component" value="Unassembled WGS sequence"/>
</dbReference>
<dbReference type="RefSeq" id="WP_165296788.1">
    <property type="nucleotide sequence ID" value="NZ_JAAKZZ010000009.1"/>
</dbReference>